<gene>
    <name evidence="1" type="ORF">GF1_27020</name>
</gene>
<dbReference type="KEGG" id="ddu:GF1_27020"/>
<accession>A0A915UAV2</accession>
<keyword evidence="2" id="KW-1185">Reference proteome</keyword>
<name>A0A915UAV2_9BACT</name>
<evidence type="ECO:0000313" key="1">
    <source>
        <dbReference type="EMBL" id="BCO10326.1"/>
    </source>
</evidence>
<organism evidence="1 2">
    <name type="scientific">Desulfolithobacter dissulfuricans</name>
    <dbReference type="NCBI Taxonomy" id="2795293"/>
    <lineage>
        <taxon>Bacteria</taxon>
        <taxon>Pseudomonadati</taxon>
        <taxon>Thermodesulfobacteriota</taxon>
        <taxon>Desulfobulbia</taxon>
        <taxon>Desulfobulbales</taxon>
        <taxon>Desulfobulbaceae</taxon>
        <taxon>Desulfolithobacter</taxon>
    </lineage>
</organism>
<protein>
    <submittedName>
        <fullName evidence="1">Uncharacterized protein</fullName>
    </submittedName>
</protein>
<dbReference type="AlphaFoldDB" id="A0A915UAV2"/>
<reference evidence="1" key="1">
    <citation type="submission" date="2020-12" db="EMBL/GenBank/DDBJ databases">
        <title>Desulfobium dissulfuricans gen. nov., sp. nov., a novel mesophilic, sulfate-reducing bacterium isolated from a deep-sea hydrothermal vent.</title>
        <authorList>
            <person name="Hashimoto Y."/>
            <person name="Tame A."/>
            <person name="Sawayama S."/>
            <person name="Miyazaki J."/>
            <person name="Takai K."/>
            <person name="Nakagawa S."/>
        </authorList>
    </citation>
    <scope>NUCLEOTIDE SEQUENCE</scope>
    <source>
        <strain evidence="1">GF1</strain>
    </source>
</reference>
<dbReference type="EMBL" id="AP024233">
    <property type="protein sequence ID" value="BCO10326.1"/>
    <property type="molecule type" value="Genomic_DNA"/>
</dbReference>
<evidence type="ECO:0000313" key="2">
    <source>
        <dbReference type="Proteomes" id="UP001063350"/>
    </source>
</evidence>
<proteinExistence type="predicted"/>
<dbReference type="Proteomes" id="UP001063350">
    <property type="component" value="Chromosome"/>
</dbReference>
<sequence length="44" mass="4765">MEILACGTCLDFYELKAAIKVGAISNMYDIMQSMASASKVVSPY</sequence>